<organism evidence="1 2">
    <name type="scientific">Rubroshorea leprosula</name>
    <dbReference type="NCBI Taxonomy" id="152421"/>
    <lineage>
        <taxon>Eukaryota</taxon>
        <taxon>Viridiplantae</taxon>
        <taxon>Streptophyta</taxon>
        <taxon>Embryophyta</taxon>
        <taxon>Tracheophyta</taxon>
        <taxon>Spermatophyta</taxon>
        <taxon>Magnoliopsida</taxon>
        <taxon>eudicotyledons</taxon>
        <taxon>Gunneridae</taxon>
        <taxon>Pentapetalae</taxon>
        <taxon>rosids</taxon>
        <taxon>malvids</taxon>
        <taxon>Malvales</taxon>
        <taxon>Dipterocarpaceae</taxon>
        <taxon>Rubroshorea</taxon>
    </lineage>
</organism>
<name>A0AAV5IIW9_9ROSI</name>
<dbReference type="GO" id="GO:0004553">
    <property type="term" value="F:hydrolase activity, hydrolyzing O-glycosyl compounds"/>
    <property type="evidence" value="ECO:0007669"/>
    <property type="project" value="InterPro"/>
</dbReference>
<protein>
    <submittedName>
        <fullName evidence="1">Uncharacterized protein</fullName>
    </submittedName>
</protein>
<keyword evidence="2" id="KW-1185">Reference proteome</keyword>
<proteinExistence type="predicted"/>
<gene>
    <name evidence="1" type="ORF">SLEP1_g10864</name>
</gene>
<comment type="caution">
    <text evidence="1">The sequence shown here is derived from an EMBL/GenBank/DDBJ whole genome shotgun (WGS) entry which is preliminary data.</text>
</comment>
<dbReference type="AlphaFoldDB" id="A0AAV5IIW9"/>
<evidence type="ECO:0000313" key="1">
    <source>
        <dbReference type="EMBL" id="GKU97772.1"/>
    </source>
</evidence>
<sequence length="118" mass="13196">MGSLRKICPHPSQYLDGTRIYVQGSKWDGSANGKGDFTDGPNEIQNPEDFFEDDFYNYGFNPAVGSVGRSVAATIRATMPPEGWKIPLFNKLPNGYIEEVPNPTREYHGYISYSKPSK</sequence>
<dbReference type="EMBL" id="BPVZ01000011">
    <property type="protein sequence ID" value="GKU97772.1"/>
    <property type="molecule type" value="Genomic_DNA"/>
</dbReference>
<reference evidence="1 2" key="1">
    <citation type="journal article" date="2021" name="Commun. Biol.">
        <title>The genome of Shorea leprosula (Dipterocarpaceae) highlights the ecological relevance of drought in aseasonal tropical rainforests.</title>
        <authorList>
            <person name="Ng K.K.S."/>
            <person name="Kobayashi M.J."/>
            <person name="Fawcett J.A."/>
            <person name="Hatakeyama M."/>
            <person name="Paape T."/>
            <person name="Ng C.H."/>
            <person name="Ang C.C."/>
            <person name="Tnah L.H."/>
            <person name="Lee C.T."/>
            <person name="Nishiyama T."/>
            <person name="Sese J."/>
            <person name="O'Brien M.J."/>
            <person name="Copetti D."/>
            <person name="Mohd Noor M.I."/>
            <person name="Ong R.C."/>
            <person name="Putra M."/>
            <person name="Sireger I.Z."/>
            <person name="Indrioko S."/>
            <person name="Kosugi Y."/>
            <person name="Izuno A."/>
            <person name="Isagi Y."/>
            <person name="Lee S.L."/>
            <person name="Shimizu K.K."/>
        </authorList>
    </citation>
    <scope>NUCLEOTIDE SEQUENCE [LARGE SCALE GENOMIC DNA]</scope>
    <source>
        <strain evidence="1">214</strain>
    </source>
</reference>
<dbReference type="Proteomes" id="UP001054252">
    <property type="component" value="Unassembled WGS sequence"/>
</dbReference>
<dbReference type="PANTHER" id="PTHR43536">
    <property type="entry name" value="MANNOSYLGLYCOPROTEIN ENDO-BETA-MANNOSIDASE"/>
    <property type="match status" value="1"/>
</dbReference>
<dbReference type="InterPro" id="IPR043534">
    <property type="entry name" value="EBDG/EBM"/>
</dbReference>
<dbReference type="PANTHER" id="PTHR43536:SF1">
    <property type="entry name" value="MANNOSYLGLYCOPROTEIN ENDO-BETA-MANNOSIDASE"/>
    <property type="match status" value="1"/>
</dbReference>
<accession>A0AAV5IIW9</accession>
<evidence type="ECO:0000313" key="2">
    <source>
        <dbReference type="Proteomes" id="UP001054252"/>
    </source>
</evidence>